<accession>A0A158HGZ6</accession>
<dbReference type="GO" id="GO:0003676">
    <property type="term" value="F:nucleic acid binding"/>
    <property type="evidence" value="ECO:0007669"/>
    <property type="project" value="InterPro"/>
</dbReference>
<organism evidence="2 3">
    <name type="scientific">Caballeronia sordidicola</name>
    <name type="common">Burkholderia sordidicola</name>
    <dbReference type="NCBI Taxonomy" id="196367"/>
    <lineage>
        <taxon>Bacteria</taxon>
        <taxon>Pseudomonadati</taxon>
        <taxon>Pseudomonadota</taxon>
        <taxon>Betaproteobacteria</taxon>
        <taxon>Burkholderiales</taxon>
        <taxon>Burkholderiaceae</taxon>
        <taxon>Caballeronia</taxon>
    </lineage>
</organism>
<reference evidence="2 3" key="1">
    <citation type="submission" date="2016-01" db="EMBL/GenBank/DDBJ databases">
        <authorList>
            <person name="Oliw E.H."/>
        </authorList>
    </citation>
    <scope>NUCLEOTIDE SEQUENCE [LARGE SCALE GENOMIC DNA]</scope>
    <source>
        <strain evidence="2">LMG 22029</strain>
    </source>
</reference>
<feature type="region of interest" description="Disordered" evidence="1">
    <location>
        <begin position="496"/>
        <end position="523"/>
    </location>
</feature>
<dbReference type="EMBL" id="FCOC02000017">
    <property type="protein sequence ID" value="SAL43397.1"/>
    <property type="molecule type" value="Genomic_DNA"/>
</dbReference>
<dbReference type="InterPro" id="IPR036397">
    <property type="entry name" value="RNaseH_sf"/>
</dbReference>
<evidence type="ECO:0000313" key="2">
    <source>
        <dbReference type="EMBL" id="SAL43397.1"/>
    </source>
</evidence>
<dbReference type="RefSeq" id="WP_157766682.1">
    <property type="nucleotide sequence ID" value="NZ_FCOC02000017.1"/>
</dbReference>
<protein>
    <recommendedName>
        <fullName evidence="4">Integrase catalytic domain-containing protein</fullName>
    </recommendedName>
</protein>
<feature type="region of interest" description="Disordered" evidence="1">
    <location>
        <begin position="694"/>
        <end position="719"/>
    </location>
</feature>
<dbReference type="AlphaFoldDB" id="A0A158HGZ6"/>
<dbReference type="OrthoDB" id="5439087at2"/>
<sequence length="787" mass="88599">MNTTDFELDSGAVFGKFDNFVHTLPSGNEVLYRYLGETEKHVFAVKIGKAKDGQLALAEDDDKVANRVRLLKSEVVKHMRTKCMRRVSERGIPAEMAAVADAGENDSSFDRACGVNGGTDDAQPTGVDAEKWREHIPEGGPRASVDVRMRRRLVRYIDESFGDAPFTDPEVYTEMVECAATLFRVAKKTVRKYYERYLFYGGHRNATADQNWKRGGPKKPRLGLMVNGQLVAQGRKTDAEKLDPNTRFKRKQLRPKMLARWVKFIWEHAGERGMTLSRLLYRFKGKLVGHNRDSEGALRSYPIDPRNYPSDESLLIKGKVAFDAARIELARCKNEGRQRGNTSQLADGDLDVLDIDGTVADQFLRLGDYPISIAGALKPTILLAVDRGSRAIVGWYVTLGVENSNAYLACVFSAYTDKERELVRWGVQHLDGMVYGCARSIFVDRYAGMSEKMQKTIVSEMKQRILIAEPGNAKGKGDVENLIGLMQKEIGNLPGSSYREPVRGAGDQKDAARRRNRQKLQDAPKGAVLTMRQFMQALLTAISKHNLTADVRHLCTEKMTKRGIPPVPKEVYLFNKKRRRGDRAWEWEEEKVYRMLSVPFNEVAPDGIVTIKKRCYTSLRLQDRAREYEISNGGSIRIEGFEMFTSPLHLLWDTGDGFELLEATDRTENSYGDGYKFVHDFISMLTNAALKKARDKARKHPKPEEAPQNVVSKEKQRRMAKIDGLPTPDKRAAKARAAEVASAEDAAFISGMLNGNESGIAKREREPAQGVLAYSSIDTEQHIDIDW</sequence>
<gene>
    <name evidence="2" type="ORF">AWB64_04605</name>
</gene>
<evidence type="ECO:0000256" key="1">
    <source>
        <dbReference type="SAM" id="MobiDB-lite"/>
    </source>
</evidence>
<proteinExistence type="predicted"/>
<evidence type="ECO:0008006" key="4">
    <source>
        <dbReference type="Google" id="ProtNLM"/>
    </source>
</evidence>
<dbReference type="Proteomes" id="UP000054893">
    <property type="component" value="Unassembled WGS sequence"/>
</dbReference>
<dbReference type="Gene3D" id="3.30.420.10">
    <property type="entry name" value="Ribonuclease H-like superfamily/Ribonuclease H"/>
    <property type="match status" value="1"/>
</dbReference>
<feature type="compositionally biased region" description="Basic and acidic residues" evidence="1">
    <location>
        <begin position="500"/>
        <end position="513"/>
    </location>
</feature>
<evidence type="ECO:0000313" key="3">
    <source>
        <dbReference type="Proteomes" id="UP000054893"/>
    </source>
</evidence>
<name>A0A158HGZ6_CABSO</name>